<gene>
    <name evidence="1" type="primary">CPr3</name>
</gene>
<sequence>AEYRVFSELLKVAEHHNRSLTFAKLLLTILTKLENQIKSTHLSVLDKIIKINKTFLKSSAEKSFQKLSAKHSLNES</sequence>
<feature type="non-terminal residue" evidence="1">
    <location>
        <position position="1"/>
    </location>
</feature>
<accession>A0A0U4H1H9</accession>
<evidence type="ECO:0000313" key="1">
    <source>
        <dbReference type="EMBL" id="ALX72358.1"/>
    </source>
</evidence>
<name>A0A0U4H1H9_ODODO</name>
<dbReference type="EMBL" id="KU365860">
    <property type="protein sequence ID" value="ALX72358.1"/>
    <property type="molecule type" value="mRNA"/>
</dbReference>
<organism evidence="1">
    <name type="scientific">Odontobuthus doriae</name>
    <name type="common">Yellow Iranian scorpion</name>
    <dbReference type="NCBI Taxonomy" id="342590"/>
    <lineage>
        <taxon>Eukaryota</taxon>
        <taxon>Metazoa</taxon>
        <taxon>Ecdysozoa</taxon>
        <taxon>Arthropoda</taxon>
        <taxon>Chelicerata</taxon>
        <taxon>Arachnida</taxon>
        <taxon>Scorpiones</taxon>
        <taxon>Buthida</taxon>
        <taxon>Buthoidea</taxon>
        <taxon>Buthidae</taxon>
        <taxon>Odontobuthus</taxon>
    </lineage>
</organism>
<dbReference type="Gene3D" id="1.25.40.480">
    <property type="match status" value="1"/>
</dbReference>
<reference evidence="1" key="1">
    <citation type="submission" date="2015-12" db="EMBL/GenBank/DDBJ databases">
        <title>First venom gland Transcriptomic analysis of Iranian yellow scorpion 'Odonthubuthus doriae'.</title>
        <authorList>
            <person name="Naderi Soorki M."/>
            <person name="Galehdari H."/>
            <person name="Jalali A."/>
            <person name="Baradaran M."/>
        </authorList>
    </citation>
    <scope>NUCLEOTIDE SEQUENCE</scope>
</reference>
<dbReference type="AlphaFoldDB" id="A0A0U4H1H9"/>
<proteinExistence type="evidence at transcript level"/>
<protein>
    <submittedName>
        <fullName evidence="1">Cell protein CPr3</fullName>
    </submittedName>
</protein>